<comment type="similarity">
    <text evidence="2">Belongs to the bacterial solute-binding protein 5 family.</text>
</comment>
<dbReference type="Gene3D" id="3.10.105.10">
    <property type="entry name" value="Dipeptide-binding Protein, Domain 3"/>
    <property type="match status" value="1"/>
</dbReference>
<dbReference type="CDD" id="cd08504">
    <property type="entry name" value="PBP2_OppA"/>
    <property type="match status" value="1"/>
</dbReference>
<accession>A0AAV2U2Z9</accession>
<evidence type="ECO:0000313" key="6">
    <source>
        <dbReference type="EMBL" id="CBY86726.1"/>
    </source>
</evidence>
<dbReference type="PANTHER" id="PTHR30290">
    <property type="entry name" value="PERIPLASMIC BINDING COMPONENT OF ABC TRANSPORTER"/>
    <property type="match status" value="1"/>
</dbReference>
<dbReference type="GO" id="GO:0015833">
    <property type="term" value="P:peptide transport"/>
    <property type="evidence" value="ECO:0007669"/>
    <property type="project" value="TreeGrafter"/>
</dbReference>
<sequence length="514" mass="58843">MNNLFALCQRSAVIFSIIFTMVACDKLDSSKPISPQVETPKNTQLESNRVELKRGVYSDLTLQPWQAQSEEQTQLLRDLFEGLTAYDAQGNLVPAVAESWQTEDNKTWIFTLREHAKWSNGEPITSSDFVQSWQALSQSESPLKNYLAFMNVKNAKAVLEKILAVESLGLFAENDRTLRIELDKASPYLPSMLAHVSLLPRYVKSTETFISNGAYQLQSQAENQHILIANPYYWAKEKVIFQQVKYQQIAADADLSDFDVVMNPKKAVQNIQDYPQLCTYFYEFNLTDPILQKSALRKAIVSMISTKNLVADIPYLHPNNSFLPKSMLGEQESIWEPAIAEQLLSQNQMSEMHPLKLRIRYDDSSLNQTIITRLNRQLSQSDLLRVENQAMSWQELQSARTKGDFQLIRSGWCADFNDPAAFLNLFYSKNPDNKNGYKNAEFDRLFESAMTTTSEKVRLENYAKLKEIVQQEHLVLPIFQYSTPVYLTPTIMGAQVNSVGTIYSKDLWRKVQSQ</sequence>
<dbReference type="InterPro" id="IPR030678">
    <property type="entry name" value="Peptide/Ni-bd"/>
</dbReference>
<evidence type="ECO:0000313" key="7">
    <source>
        <dbReference type="Proteomes" id="UP000006797"/>
    </source>
</evidence>
<evidence type="ECO:0000256" key="2">
    <source>
        <dbReference type="ARBA" id="ARBA00005695"/>
    </source>
</evidence>
<dbReference type="EMBL" id="FQ670204">
    <property type="protein sequence ID" value="CBY86726.1"/>
    <property type="molecule type" value="Genomic_DNA"/>
</dbReference>
<evidence type="ECO:0000256" key="3">
    <source>
        <dbReference type="ARBA" id="ARBA00022448"/>
    </source>
</evidence>
<dbReference type="InterPro" id="IPR039424">
    <property type="entry name" value="SBP_5"/>
</dbReference>
<dbReference type="Proteomes" id="UP000006797">
    <property type="component" value="Chromosome"/>
</dbReference>
<evidence type="ECO:0000256" key="1">
    <source>
        <dbReference type="ARBA" id="ARBA00004196"/>
    </source>
</evidence>
<protein>
    <submittedName>
        <fullName evidence="6">ABC-type oligopeptide transport system, periplasmic component</fullName>
    </submittedName>
</protein>
<evidence type="ECO:0000259" key="5">
    <source>
        <dbReference type="Pfam" id="PF00496"/>
    </source>
</evidence>
<dbReference type="Gene3D" id="3.90.76.10">
    <property type="entry name" value="Dipeptide-binding Protein, Domain 1"/>
    <property type="match status" value="1"/>
</dbReference>
<dbReference type="AlphaFoldDB" id="A0AAV2U2Z9"/>
<dbReference type="PANTHER" id="PTHR30290:SF10">
    <property type="entry name" value="PERIPLASMIC OLIGOPEPTIDE-BINDING PROTEIN-RELATED"/>
    <property type="match status" value="1"/>
</dbReference>
<keyword evidence="4" id="KW-0732">Signal</keyword>
<name>A0AAV2U2Z9_HAEIF</name>
<proteinExistence type="inferred from homology"/>
<gene>
    <name evidence="6" type="ORF">HICON_12630</name>
</gene>
<dbReference type="SUPFAM" id="SSF53850">
    <property type="entry name" value="Periplasmic binding protein-like II"/>
    <property type="match status" value="1"/>
</dbReference>
<dbReference type="FunFam" id="3.90.76.10:FF:000001">
    <property type="entry name" value="Oligopeptide ABC transporter substrate-binding protein"/>
    <property type="match status" value="1"/>
</dbReference>
<feature type="domain" description="Solute-binding protein family 5" evidence="5">
    <location>
        <begin position="92"/>
        <end position="433"/>
    </location>
</feature>
<dbReference type="KEGG" id="hil:HICON_12630"/>
<dbReference type="GO" id="GO:1904680">
    <property type="term" value="F:peptide transmembrane transporter activity"/>
    <property type="evidence" value="ECO:0007669"/>
    <property type="project" value="TreeGrafter"/>
</dbReference>
<keyword evidence="3" id="KW-0813">Transport</keyword>
<dbReference type="GO" id="GO:0030288">
    <property type="term" value="C:outer membrane-bounded periplasmic space"/>
    <property type="evidence" value="ECO:0007669"/>
    <property type="project" value="TreeGrafter"/>
</dbReference>
<dbReference type="RefSeq" id="WP_006996266.1">
    <property type="nucleotide sequence ID" value="NC_014922.1"/>
</dbReference>
<reference evidence="6 7" key="1">
    <citation type="journal article" date="2012" name="Emerg. Infect. Dis.">
        <title>Lineage-specific Virulence Determinants of Haemophilus influenzae Biogroup aegyptius.</title>
        <authorList>
            <person name="Strouts F.R."/>
            <person name="Power P."/>
            <person name="Croucher N.J."/>
            <person name="Corton N."/>
            <person name="van Tonder A."/>
            <person name="Quail M.A."/>
            <person name="Langford P.R."/>
            <person name="Hudson M.J."/>
            <person name="Parkhill J."/>
            <person name="Kroll J.S."/>
            <person name="Bentley S.D."/>
        </authorList>
    </citation>
    <scope>NUCLEOTIDE SEQUENCE [LARGE SCALE GENOMIC DNA]</scope>
    <source>
        <strain evidence="6 7">F3047</strain>
    </source>
</reference>
<comment type="subcellular location">
    <subcellularLocation>
        <location evidence="1">Cell envelope</location>
    </subcellularLocation>
</comment>
<evidence type="ECO:0000256" key="4">
    <source>
        <dbReference type="ARBA" id="ARBA00022729"/>
    </source>
</evidence>
<dbReference type="GO" id="GO:0043190">
    <property type="term" value="C:ATP-binding cassette (ABC) transporter complex"/>
    <property type="evidence" value="ECO:0007669"/>
    <property type="project" value="InterPro"/>
</dbReference>
<dbReference type="InterPro" id="IPR000914">
    <property type="entry name" value="SBP_5_dom"/>
</dbReference>
<dbReference type="Gene3D" id="3.40.190.10">
    <property type="entry name" value="Periplasmic binding protein-like II"/>
    <property type="match status" value="1"/>
</dbReference>
<dbReference type="PIRSF" id="PIRSF002741">
    <property type="entry name" value="MppA"/>
    <property type="match status" value="1"/>
</dbReference>
<dbReference type="Pfam" id="PF00496">
    <property type="entry name" value="SBP_bac_5"/>
    <property type="match status" value="1"/>
</dbReference>
<organism evidence="6 7">
    <name type="scientific">Haemophilus influenzae F3047</name>
    <dbReference type="NCBI Taxonomy" id="935897"/>
    <lineage>
        <taxon>Bacteria</taxon>
        <taxon>Pseudomonadati</taxon>
        <taxon>Pseudomonadota</taxon>
        <taxon>Gammaproteobacteria</taxon>
        <taxon>Pasteurellales</taxon>
        <taxon>Pasteurellaceae</taxon>
        <taxon>Haemophilus</taxon>
    </lineage>
</organism>